<dbReference type="AlphaFoldDB" id="A0A6A6GNU9"/>
<feature type="signal peptide" evidence="1">
    <location>
        <begin position="1"/>
        <end position="23"/>
    </location>
</feature>
<organism evidence="2 3">
    <name type="scientific">Elsinoe ampelina</name>
    <dbReference type="NCBI Taxonomy" id="302913"/>
    <lineage>
        <taxon>Eukaryota</taxon>
        <taxon>Fungi</taxon>
        <taxon>Dikarya</taxon>
        <taxon>Ascomycota</taxon>
        <taxon>Pezizomycotina</taxon>
        <taxon>Dothideomycetes</taxon>
        <taxon>Dothideomycetidae</taxon>
        <taxon>Myriangiales</taxon>
        <taxon>Elsinoaceae</taxon>
        <taxon>Elsinoe</taxon>
    </lineage>
</organism>
<proteinExistence type="predicted"/>
<gene>
    <name evidence="2" type="ORF">BDZ85DRAFT_3245</name>
</gene>
<reference evidence="3" key="1">
    <citation type="journal article" date="2020" name="Stud. Mycol.">
        <title>101 Dothideomycetes genomes: A test case for predicting lifestyles and emergence of pathogens.</title>
        <authorList>
            <person name="Haridas S."/>
            <person name="Albert R."/>
            <person name="Binder M."/>
            <person name="Bloem J."/>
            <person name="LaButti K."/>
            <person name="Salamov A."/>
            <person name="Andreopoulos B."/>
            <person name="Baker S."/>
            <person name="Barry K."/>
            <person name="Bills G."/>
            <person name="Bluhm B."/>
            <person name="Cannon C."/>
            <person name="Castanera R."/>
            <person name="Culley D."/>
            <person name="Daum C."/>
            <person name="Ezra D."/>
            <person name="Gonzalez J."/>
            <person name="Henrissat B."/>
            <person name="Kuo A."/>
            <person name="Liang C."/>
            <person name="Lipzen A."/>
            <person name="Lutzoni F."/>
            <person name="Magnuson J."/>
            <person name="Mondo S."/>
            <person name="Nolan M."/>
            <person name="Ohm R."/>
            <person name="Pangilinan J."/>
            <person name="Park H.-J."/>
            <person name="Ramirez L."/>
            <person name="Alfaro M."/>
            <person name="Sun H."/>
            <person name="Tritt A."/>
            <person name="Yoshinaga Y."/>
            <person name="Zwiers L.-H."/>
            <person name="Turgeon B."/>
            <person name="Goodwin S."/>
            <person name="Spatafora J."/>
            <person name="Crous P."/>
            <person name="Grigoriev I."/>
        </authorList>
    </citation>
    <scope>NUCLEOTIDE SEQUENCE [LARGE SCALE GENOMIC DNA]</scope>
    <source>
        <strain evidence="3">CECT 20119</strain>
    </source>
</reference>
<evidence type="ECO:0000313" key="3">
    <source>
        <dbReference type="Proteomes" id="UP000799538"/>
    </source>
</evidence>
<accession>A0A6A6GNU9</accession>
<protein>
    <submittedName>
        <fullName evidence="2">Uncharacterized protein</fullName>
    </submittedName>
</protein>
<dbReference type="EMBL" id="ML992501">
    <property type="protein sequence ID" value="KAF2227426.1"/>
    <property type="molecule type" value="Genomic_DNA"/>
</dbReference>
<evidence type="ECO:0000256" key="1">
    <source>
        <dbReference type="SAM" id="SignalP"/>
    </source>
</evidence>
<sequence length="131" mass="14515">MSHARPSPCGLFCLLLSSHVLTARWHCKVSTATRVQPRRSGGRIPNADLCLELARLSNSDLTCLNASTQPQSFQRLLTTPSQSVIWSEQRSFEPTAGFDLSPLTLSADYRICTVRSSTSHLPLCLEDTRLQ</sequence>
<name>A0A6A6GNU9_9PEZI</name>
<keyword evidence="1" id="KW-0732">Signal</keyword>
<feature type="chain" id="PRO_5025640240" evidence="1">
    <location>
        <begin position="24"/>
        <end position="131"/>
    </location>
</feature>
<evidence type="ECO:0000313" key="2">
    <source>
        <dbReference type="EMBL" id="KAF2227426.1"/>
    </source>
</evidence>
<keyword evidence="3" id="KW-1185">Reference proteome</keyword>
<dbReference type="Proteomes" id="UP000799538">
    <property type="component" value="Unassembled WGS sequence"/>
</dbReference>